<dbReference type="SUPFAM" id="SSF56349">
    <property type="entry name" value="DNA breaking-rejoining enzymes"/>
    <property type="match status" value="1"/>
</dbReference>
<dbReference type="GO" id="GO:0006310">
    <property type="term" value="P:DNA recombination"/>
    <property type="evidence" value="ECO:0007669"/>
    <property type="project" value="UniProtKB-KW"/>
</dbReference>
<comment type="caution">
    <text evidence="2">The sequence shown here is derived from an EMBL/GenBank/DDBJ whole genome shotgun (WGS) entry which is preliminary data.</text>
</comment>
<organism evidence="2 3">
    <name type="scientific">Prymnesium parvum</name>
    <name type="common">Toxic golden alga</name>
    <dbReference type="NCBI Taxonomy" id="97485"/>
    <lineage>
        <taxon>Eukaryota</taxon>
        <taxon>Haptista</taxon>
        <taxon>Haptophyta</taxon>
        <taxon>Prymnesiophyceae</taxon>
        <taxon>Prymnesiales</taxon>
        <taxon>Prymnesiaceae</taxon>
        <taxon>Prymnesium</taxon>
    </lineage>
</organism>
<evidence type="ECO:0000313" key="2">
    <source>
        <dbReference type="EMBL" id="KAL1527477.1"/>
    </source>
</evidence>
<evidence type="ECO:0000256" key="1">
    <source>
        <dbReference type="ARBA" id="ARBA00023172"/>
    </source>
</evidence>
<proteinExistence type="predicted"/>
<sequence>MRREDGPTGARELQRALTARLLRRLCALPLFDRRSSRGVLRWAVLWGGHNLLLRGGEFGCVDNKDFTAAYGLTLADCDWIAPCAETGGYDALVVDMMVIKDERVTRSRVPCLIRRRQPPSVPRGADPCCAYDALRALWEQRIAQTPPSERSTAPLFALPDGIAVSTATVLSFVREAAVAAGEPPGDFDSRSLRIGGATDLYHLFGPQEAERLIAARGRWCSLIHQIYTRLSATSMLAVSSVMADATGVDLEAFRHGYVMPAIVRARRS</sequence>
<dbReference type="Gene3D" id="1.10.443.10">
    <property type="entry name" value="Intergrase catalytic core"/>
    <property type="match status" value="1"/>
</dbReference>
<protein>
    <submittedName>
        <fullName evidence="2">Uncharacterized protein</fullName>
    </submittedName>
</protein>
<gene>
    <name evidence="2" type="ORF">AB1Y20_016142</name>
</gene>
<dbReference type="GO" id="GO:0003677">
    <property type="term" value="F:DNA binding"/>
    <property type="evidence" value="ECO:0007669"/>
    <property type="project" value="InterPro"/>
</dbReference>
<keyword evidence="1" id="KW-0233">DNA recombination</keyword>
<evidence type="ECO:0000313" key="3">
    <source>
        <dbReference type="Proteomes" id="UP001515480"/>
    </source>
</evidence>
<dbReference type="EMBL" id="JBGBPQ010000003">
    <property type="protein sequence ID" value="KAL1527477.1"/>
    <property type="molecule type" value="Genomic_DNA"/>
</dbReference>
<dbReference type="InterPro" id="IPR013762">
    <property type="entry name" value="Integrase-like_cat_sf"/>
</dbReference>
<dbReference type="GO" id="GO:0015074">
    <property type="term" value="P:DNA integration"/>
    <property type="evidence" value="ECO:0007669"/>
    <property type="project" value="InterPro"/>
</dbReference>
<keyword evidence="3" id="KW-1185">Reference proteome</keyword>
<dbReference type="Proteomes" id="UP001515480">
    <property type="component" value="Unassembled WGS sequence"/>
</dbReference>
<name>A0AB34K2W8_PRYPA</name>
<reference evidence="2 3" key="1">
    <citation type="journal article" date="2024" name="Science">
        <title>Giant polyketide synthase enzymes in the biosynthesis of giant marine polyether toxins.</title>
        <authorList>
            <person name="Fallon T.R."/>
            <person name="Shende V.V."/>
            <person name="Wierzbicki I.H."/>
            <person name="Pendleton A.L."/>
            <person name="Watervoot N.F."/>
            <person name="Auber R.P."/>
            <person name="Gonzalez D.J."/>
            <person name="Wisecaver J.H."/>
            <person name="Moore B.S."/>
        </authorList>
    </citation>
    <scope>NUCLEOTIDE SEQUENCE [LARGE SCALE GENOMIC DNA]</scope>
    <source>
        <strain evidence="2 3">12B1</strain>
    </source>
</reference>
<accession>A0AB34K2W8</accession>
<dbReference type="InterPro" id="IPR011010">
    <property type="entry name" value="DNA_brk_join_enz"/>
</dbReference>
<dbReference type="AlphaFoldDB" id="A0AB34K2W8"/>